<dbReference type="EMBL" id="KV417522">
    <property type="protein sequence ID" value="KZP25181.1"/>
    <property type="molecule type" value="Genomic_DNA"/>
</dbReference>
<sequence length="207" mass="22179">MSVQAHADFSTAAVVAITVTKSIHSAESPHDLNNPCDEGRGGTIRGAARQTNPRNPCIVSVYLFCHACRLKSSSLSSARPGSINKHSAAWVLGYSWGESPAPPIEQSVENTSEGPTLASVAVKKGKIATSKATITSYRRAEARLTLNLAVLYPRAPFSVCAFAIERETIVKDEHAICTNNEALLYVHSKSSSLRKSGVYHVVLCSLN</sequence>
<dbReference type="Proteomes" id="UP000076532">
    <property type="component" value="Unassembled WGS sequence"/>
</dbReference>
<organism evidence="1 2">
    <name type="scientific">Athelia psychrophila</name>
    <dbReference type="NCBI Taxonomy" id="1759441"/>
    <lineage>
        <taxon>Eukaryota</taxon>
        <taxon>Fungi</taxon>
        <taxon>Dikarya</taxon>
        <taxon>Basidiomycota</taxon>
        <taxon>Agaricomycotina</taxon>
        <taxon>Agaricomycetes</taxon>
        <taxon>Agaricomycetidae</taxon>
        <taxon>Atheliales</taxon>
        <taxon>Atheliaceae</taxon>
        <taxon>Athelia</taxon>
    </lineage>
</organism>
<name>A0A166NMP3_9AGAM</name>
<evidence type="ECO:0000313" key="2">
    <source>
        <dbReference type="Proteomes" id="UP000076532"/>
    </source>
</evidence>
<proteinExistence type="predicted"/>
<protein>
    <submittedName>
        <fullName evidence="1">Uncharacterized protein</fullName>
    </submittedName>
</protein>
<accession>A0A166NMP3</accession>
<dbReference type="AlphaFoldDB" id="A0A166NMP3"/>
<reference evidence="1 2" key="1">
    <citation type="journal article" date="2016" name="Mol. Biol. Evol.">
        <title>Comparative Genomics of Early-Diverging Mushroom-Forming Fungi Provides Insights into the Origins of Lignocellulose Decay Capabilities.</title>
        <authorList>
            <person name="Nagy L.G."/>
            <person name="Riley R."/>
            <person name="Tritt A."/>
            <person name="Adam C."/>
            <person name="Daum C."/>
            <person name="Floudas D."/>
            <person name="Sun H."/>
            <person name="Yadav J.S."/>
            <person name="Pangilinan J."/>
            <person name="Larsson K.H."/>
            <person name="Matsuura K."/>
            <person name="Barry K."/>
            <person name="Labutti K."/>
            <person name="Kuo R."/>
            <person name="Ohm R.A."/>
            <person name="Bhattacharya S.S."/>
            <person name="Shirouzu T."/>
            <person name="Yoshinaga Y."/>
            <person name="Martin F.M."/>
            <person name="Grigoriev I.V."/>
            <person name="Hibbett D.S."/>
        </authorList>
    </citation>
    <scope>NUCLEOTIDE SEQUENCE [LARGE SCALE GENOMIC DNA]</scope>
    <source>
        <strain evidence="1 2">CBS 109695</strain>
    </source>
</reference>
<evidence type="ECO:0000313" key="1">
    <source>
        <dbReference type="EMBL" id="KZP25181.1"/>
    </source>
</evidence>
<keyword evidence="2" id="KW-1185">Reference proteome</keyword>
<gene>
    <name evidence="1" type="ORF">FIBSPDRAFT_394947</name>
</gene>